<dbReference type="GO" id="GO:0055085">
    <property type="term" value="P:transmembrane transport"/>
    <property type="evidence" value="ECO:0007669"/>
    <property type="project" value="InterPro"/>
</dbReference>
<dbReference type="InterPro" id="IPR000515">
    <property type="entry name" value="MetI-like"/>
</dbReference>
<protein>
    <submittedName>
        <fullName evidence="9">ABC transporter, permease protein 2 (Cluster 1, maltose/g3p/polyamine/iron)</fullName>
    </submittedName>
</protein>
<evidence type="ECO:0000256" key="1">
    <source>
        <dbReference type="ARBA" id="ARBA00004651"/>
    </source>
</evidence>
<dbReference type="CDD" id="cd06261">
    <property type="entry name" value="TM_PBP2"/>
    <property type="match status" value="1"/>
</dbReference>
<feature type="transmembrane region" description="Helical" evidence="7">
    <location>
        <begin position="150"/>
        <end position="168"/>
    </location>
</feature>
<evidence type="ECO:0000256" key="6">
    <source>
        <dbReference type="ARBA" id="ARBA00023136"/>
    </source>
</evidence>
<feature type="transmembrane region" description="Helical" evidence="7">
    <location>
        <begin position="16"/>
        <end position="36"/>
    </location>
</feature>
<feature type="transmembrane region" description="Helical" evidence="7">
    <location>
        <begin position="194"/>
        <end position="216"/>
    </location>
</feature>
<gene>
    <name evidence="9" type="ORF">AVDCRST_MAG19-4912</name>
</gene>
<dbReference type="Gene3D" id="1.10.3720.10">
    <property type="entry name" value="MetI-like"/>
    <property type="match status" value="1"/>
</dbReference>
<evidence type="ECO:0000256" key="4">
    <source>
        <dbReference type="ARBA" id="ARBA00022692"/>
    </source>
</evidence>
<keyword evidence="5 7" id="KW-1133">Transmembrane helix</keyword>
<proteinExistence type="inferred from homology"/>
<reference evidence="9" key="1">
    <citation type="submission" date="2020-02" db="EMBL/GenBank/DDBJ databases">
        <authorList>
            <person name="Meier V. D."/>
        </authorList>
    </citation>
    <scope>NUCLEOTIDE SEQUENCE</scope>
    <source>
        <strain evidence="9">AVDCRST_MAG19</strain>
    </source>
</reference>
<sequence>MDSLSMQDRRRLTRSVGYLAMALIVLVIGLPVWWMFSGSLKTSQEIYTFPPDWIPRNPRWSNFTDAWQSAPFGRFYFNSIVTTVLGSALEITNATLSAYALAYLRFPFKNVIFALLLAAMMIPSQVTVLPNYVFFGATVFDLIGESWVNTYQAIILPGASVAFGTFLMRQSFLGLPREVLDAAKVDGAGHLRTLWDIVLPMARPVLVTFGLISVVAKWNDYLWPLVITQTENMRTLTVGISSFYDLEGNTQWGLVMAATIFVIFPLLVVFVFAQRFIIEGLTAGATKG</sequence>
<dbReference type="PROSITE" id="PS50928">
    <property type="entry name" value="ABC_TM1"/>
    <property type="match status" value="1"/>
</dbReference>
<evidence type="ECO:0000256" key="3">
    <source>
        <dbReference type="ARBA" id="ARBA00022475"/>
    </source>
</evidence>
<comment type="similarity">
    <text evidence="7">Belongs to the binding-protein-dependent transport system permease family.</text>
</comment>
<keyword evidence="3" id="KW-1003">Cell membrane</keyword>
<organism evidence="9">
    <name type="scientific">uncultured Thermomicrobiales bacterium</name>
    <dbReference type="NCBI Taxonomy" id="1645740"/>
    <lineage>
        <taxon>Bacteria</taxon>
        <taxon>Pseudomonadati</taxon>
        <taxon>Thermomicrobiota</taxon>
        <taxon>Thermomicrobia</taxon>
        <taxon>Thermomicrobiales</taxon>
        <taxon>environmental samples</taxon>
    </lineage>
</organism>
<dbReference type="SUPFAM" id="SSF161098">
    <property type="entry name" value="MetI-like"/>
    <property type="match status" value="1"/>
</dbReference>
<feature type="transmembrane region" description="Helical" evidence="7">
    <location>
        <begin position="75"/>
        <end position="104"/>
    </location>
</feature>
<dbReference type="AlphaFoldDB" id="A0A6J4VRC5"/>
<keyword evidence="6 7" id="KW-0472">Membrane</keyword>
<dbReference type="Pfam" id="PF00528">
    <property type="entry name" value="BPD_transp_1"/>
    <property type="match status" value="1"/>
</dbReference>
<dbReference type="EMBL" id="CADCWL010000259">
    <property type="protein sequence ID" value="CAA9586475.1"/>
    <property type="molecule type" value="Genomic_DNA"/>
</dbReference>
<dbReference type="GO" id="GO:0005886">
    <property type="term" value="C:plasma membrane"/>
    <property type="evidence" value="ECO:0007669"/>
    <property type="project" value="UniProtKB-SubCell"/>
</dbReference>
<comment type="subcellular location">
    <subcellularLocation>
        <location evidence="1 7">Cell membrane</location>
        <topology evidence="1 7">Multi-pass membrane protein</topology>
    </subcellularLocation>
</comment>
<name>A0A6J4VRC5_9BACT</name>
<keyword evidence="2 7" id="KW-0813">Transport</keyword>
<dbReference type="PANTHER" id="PTHR43744:SF13">
    <property type="entry name" value="SN-GLYCEROL-3-PHOSPHATE TRANSPORT INTEGRAL MEMBRANE PROTEIN ABC TRANSPORTER UGPE-RELATED"/>
    <property type="match status" value="1"/>
</dbReference>
<evidence type="ECO:0000256" key="2">
    <source>
        <dbReference type="ARBA" id="ARBA00022448"/>
    </source>
</evidence>
<evidence type="ECO:0000259" key="8">
    <source>
        <dbReference type="PROSITE" id="PS50928"/>
    </source>
</evidence>
<evidence type="ECO:0000313" key="9">
    <source>
        <dbReference type="EMBL" id="CAA9586475.1"/>
    </source>
</evidence>
<feature type="domain" description="ABC transmembrane type-1" evidence="8">
    <location>
        <begin position="76"/>
        <end position="273"/>
    </location>
</feature>
<evidence type="ECO:0000256" key="5">
    <source>
        <dbReference type="ARBA" id="ARBA00022989"/>
    </source>
</evidence>
<dbReference type="PANTHER" id="PTHR43744">
    <property type="entry name" value="ABC TRANSPORTER PERMEASE PROTEIN MG189-RELATED-RELATED"/>
    <property type="match status" value="1"/>
</dbReference>
<keyword evidence="4 7" id="KW-0812">Transmembrane</keyword>
<evidence type="ECO:0000256" key="7">
    <source>
        <dbReference type="RuleBase" id="RU363032"/>
    </source>
</evidence>
<feature type="transmembrane region" description="Helical" evidence="7">
    <location>
        <begin position="111"/>
        <end position="130"/>
    </location>
</feature>
<dbReference type="InterPro" id="IPR035906">
    <property type="entry name" value="MetI-like_sf"/>
</dbReference>
<feature type="transmembrane region" description="Helical" evidence="7">
    <location>
        <begin position="252"/>
        <end position="273"/>
    </location>
</feature>
<accession>A0A6J4VRC5</accession>